<dbReference type="InParanoid" id="C3Y1R2"/>
<gene>
    <name evidence="1" type="ORF">BRAFLDRAFT_122106</name>
</gene>
<reference evidence="1" key="1">
    <citation type="journal article" date="2008" name="Nature">
        <title>The amphioxus genome and the evolution of the chordate karyotype.</title>
        <authorList>
            <consortium name="US DOE Joint Genome Institute (JGI-PGF)"/>
            <person name="Putnam N.H."/>
            <person name="Butts T."/>
            <person name="Ferrier D.E.K."/>
            <person name="Furlong R.F."/>
            <person name="Hellsten U."/>
            <person name="Kawashima T."/>
            <person name="Robinson-Rechavi M."/>
            <person name="Shoguchi E."/>
            <person name="Terry A."/>
            <person name="Yu J.-K."/>
            <person name="Benito-Gutierrez E.L."/>
            <person name="Dubchak I."/>
            <person name="Garcia-Fernandez J."/>
            <person name="Gibson-Brown J.J."/>
            <person name="Grigoriev I.V."/>
            <person name="Horton A.C."/>
            <person name="de Jong P.J."/>
            <person name="Jurka J."/>
            <person name="Kapitonov V.V."/>
            <person name="Kohara Y."/>
            <person name="Kuroki Y."/>
            <person name="Lindquist E."/>
            <person name="Lucas S."/>
            <person name="Osoegawa K."/>
            <person name="Pennacchio L.A."/>
            <person name="Salamov A.A."/>
            <person name="Satou Y."/>
            <person name="Sauka-Spengler T."/>
            <person name="Schmutz J."/>
            <person name="Shin-I T."/>
            <person name="Toyoda A."/>
            <person name="Bronner-Fraser M."/>
            <person name="Fujiyama A."/>
            <person name="Holland L.Z."/>
            <person name="Holland P.W.H."/>
            <person name="Satoh N."/>
            <person name="Rokhsar D.S."/>
        </authorList>
    </citation>
    <scope>NUCLEOTIDE SEQUENCE [LARGE SCALE GENOMIC DNA]</scope>
    <source>
        <strain evidence="1">S238N-H82</strain>
        <tissue evidence="1">Testes</tissue>
    </source>
</reference>
<dbReference type="EMBL" id="GG666480">
    <property type="protein sequence ID" value="EEN65802.1"/>
    <property type="molecule type" value="Genomic_DNA"/>
</dbReference>
<sequence>TFLNRPVCGPTLQLQVLLDIRCWKSGAENAGHNPSGSGCTVHRVPVVQPTHFGEHVAPADLSTLQETRVWEVPRTCLLWISLCLSSECGLALVLCATIPGCHDPVGIIAVCPAPVGTHHSCGAASPHLWCPGDRHVCYRQRPQHGCHGCGGYCPLSFLEVRTHL</sequence>
<dbReference type="AlphaFoldDB" id="C3Y1R2"/>
<accession>C3Y1R2</accession>
<proteinExistence type="predicted"/>
<name>C3Y1R2_BRAFL</name>
<protein>
    <submittedName>
        <fullName evidence="1">Uncharacterized protein</fullName>
    </submittedName>
</protein>
<organism>
    <name type="scientific">Branchiostoma floridae</name>
    <name type="common">Florida lancelet</name>
    <name type="synonym">Amphioxus</name>
    <dbReference type="NCBI Taxonomy" id="7739"/>
    <lineage>
        <taxon>Eukaryota</taxon>
        <taxon>Metazoa</taxon>
        <taxon>Chordata</taxon>
        <taxon>Cephalochordata</taxon>
        <taxon>Leptocardii</taxon>
        <taxon>Amphioxiformes</taxon>
        <taxon>Branchiostomatidae</taxon>
        <taxon>Branchiostoma</taxon>
    </lineage>
</organism>
<evidence type="ECO:0000313" key="1">
    <source>
        <dbReference type="EMBL" id="EEN65802.1"/>
    </source>
</evidence>
<feature type="non-terminal residue" evidence="1">
    <location>
        <position position="1"/>
    </location>
</feature>